<feature type="transmembrane region" description="Helical" evidence="10">
    <location>
        <begin position="125"/>
        <end position="144"/>
    </location>
</feature>
<gene>
    <name evidence="10" type="primary">rnfD</name>
    <name evidence="11" type="ORF">E6P07_09560</name>
</gene>
<evidence type="ECO:0000256" key="4">
    <source>
        <dbReference type="ARBA" id="ARBA00022643"/>
    </source>
</evidence>
<keyword evidence="7 10" id="KW-0249">Electron transport</keyword>
<dbReference type="InterPro" id="IPR004338">
    <property type="entry name" value="NqrB/RnfD"/>
</dbReference>
<feature type="transmembrane region" description="Helical" evidence="10">
    <location>
        <begin position="74"/>
        <end position="94"/>
    </location>
</feature>
<dbReference type="EC" id="7.-.-.-" evidence="10"/>
<dbReference type="PANTHER" id="PTHR30578">
    <property type="entry name" value="ELECTRON TRANSPORT COMPLEX PROTEIN RNFD"/>
    <property type="match status" value="1"/>
</dbReference>
<comment type="subunit">
    <text evidence="10">The complex is composed of six subunits: RnfA, RnfB, RnfC, RnfD, RnfE and RnfG.</text>
</comment>
<evidence type="ECO:0000256" key="8">
    <source>
        <dbReference type="ARBA" id="ARBA00022989"/>
    </source>
</evidence>
<comment type="cofactor">
    <cofactor evidence="10">
        <name>FMN</name>
        <dbReference type="ChEBI" id="CHEBI:58210"/>
    </cofactor>
</comment>
<evidence type="ECO:0000313" key="11">
    <source>
        <dbReference type="EMBL" id="QGU33199.1"/>
    </source>
</evidence>
<evidence type="ECO:0000256" key="1">
    <source>
        <dbReference type="ARBA" id="ARBA00022448"/>
    </source>
</evidence>
<dbReference type="GO" id="GO:0022900">
    <property type="term" value="P:electron transport chain"/>
    <property type="evidence" value="ECO:0007669"/>
    <property type="project" value="UniProtKB-UniRule"/>
</dbReference>
<feature type="transmembrane region" description="Helical" evidence="10">
    <location>
        <begin position="240"/>
        <end position="258"/>
    </location>
</feature>
<keyword evidence="5 10" id="KW-0812">Transmembrane</keyword>
<feature type="transmembrane region" description="Helical" evidence="10">
    <location>
        <begin position="212"/>
        <end position="233"/>
    </location>
</feature>
<evidence type="ECO:0000256" key="6">
    <source>
        <dbReference type="ARBA" id="ARBA00022967"/>
    </source>
</evidence>
<comment type="similarity">
    <text evidence="10">Belongs to the NqrB/RnfD family.</text>
</comment>
<comment type="function">
    <text evidence="10">Part of a membrane-bound complex that couples electron transfer with translocation of ions across the membrane.</text>
</comment>
<dbReference type="OrthoDB" id="9776359at2"/>
<dbReference type="Pfam" id="PF03116">
    <property type="entry name" value="NQR2_RnfD_RnfE"/>
    <property type="match status" value="1"/>
</dbReference>
<name>A0A6I6EE03_THETI</name>
<reference evidence="11 12" key="1">
    <citation type="submission" date="2019-12" db="EMBL/GenBank/DDBJ databases">
        <title>The complete genome of the thermophilic, anoxygenic phototrophic gammaproteobacterium Thermochromatium tepidum.</title>
        <authorList>
            <person name="Sattley W.M."/>
            <person name="Swingley W.D."/>
            <person name="Burchell B.M."/>
            <person name="Gurbani S.A."/>
            <person name="Kujawa C.M."/>
            <person name="Nuccio D.A."/>
            <person name="Schladweiler J."/>
            <person name="Shaffer K.N."/>
            <person name="Stokes L.M."/>
            <person name="Touchman J.W."/>
            <person name="Blankenship R.E."/>
            <person name="Madigan M.T."/>
        </authorList>
    </citation>
    <scope>NUCLEOTIDE SEQUENCE [LARGE SCALE GENOMIC DNA]</scope>
    <source>
        <strain evidence="11 12">ATCC 43061</strain>
    </source>
</reference>
<feature type="transmembrane region" description="Helical" evidence="10">
    <location>
        <begin position="42"/>
        <end position="62"/>
    </location>
</feature>
<dbReference type="AlphaFoldDB" id="A0A6I6EE03"/>
<feature type="modified residue" description="FMN phosphoryl threonine" evidence="10">
    <location>
        <position position="182"/>
    </location>
</feature>
<keyword evidence="8 10" id="KW-1133">Transmembrane helix</keyword>
<evidence type="ECO:0000256" key="7">
    <source>
        <dbReference type="ARBA" id="ARBA00022982"/>
    </source>
</evidence>
<keyword evidence="12" id="KW-1185">Reference proteome</keyword>
<evidence type="ECO:0000256" key="9">
    <source>
        <dbReference type="ARBA" id="ARBA00023136"/>
    </source>
</evidence>
<sequence length="364" mass="38472">MSQFSLVSAPLAAPHTHGGEGVGTIMRKVMLALTPATLFAFWLYGWPAVHLWWITVLASVLGEGLAVRAMGGRVWATLGDGSAILTGWILALSLPPWAPWWIGASGGLFATILGKQVFGGLGCNLFNPAMIARVALLISFPVHMTQMVEPLPLGSTGAPDFVAGLRLIFFGGPEFDAVSSATLLSHTKAEFSRGLDLIQQGVSLPSVLGIQAGSLGETSALLIALGGVVLLGWRVISWPIPLAMLTGLAVPALIAHALDPARYLDAATHLLSGAAVLGAFFIATDSVTSPNTRPGQLVFGLGCGLLTWIIRTYGSYPEGVAFAVLLMNATTPLIDRWIRPRIYGRDRRGRALEPSHPDSKGDQR</sequence>
<keyword evidence="4 10" id="KW-0288">FMN</keyword>
<evidence type="ECO:0000256" key="10">
    <source>
        <dbReference type="HAMAP-Rule" id="MF_00462"/>
    </source>
</evidence>
<feature type="transmembrane region" description="Helical" evidence="10">
    <location>
        <begin position="264"/>
        <end position="283"/>
    </location>
</feature>
<keyword evidence="2 10" id="KW-0597">Phosphoprotein</keyword>
<protein>
    <recommendedName>
        <fullName evidence="10">Ion-translocating oxidoreductase complex subunit D</fullName>
        <ecNumber evidence="10">7.-.-.-</ecNumber>
    </recommendedName>
    <alternativeName>
        <fullName evidence="10">Rnf electron transport complex subunit D</fullName>
    </alternativeName>
</protein>
<dbReference type="EMBL" id="CP039268">
    <property type="protein sequence ID" value="QGU33199.1"/>
    <property type="molecule type" value="Genomic_DNA"/>
</dbReference>
<dbReference type="Proteomes" id="UP000426424">
    <property type="component" value="Chromosome"/>
</dbReference>
<feature type="transmembrane region" description="Helical" evidence="10">
    <location>
        <begin position="295"/>
        <end position="314"/>
    </location>
</feature>
<evidence type="ECO:0000256" key="2">
    <source>
        <dbReference type="ARBA" id="ARBA00022553"/>
    </source>
</evidence>
<dbReference type="GO" id="GO:0055085">
    <property type="term" value="P:transmembrane transport"/>
    <property type="evidence" value="ECO:0007669"/>
    <property type="project" value="InterPro"/>
</dbReference>
<keyword evidence="9 10" id="KW-0472">Membrane</keyword>
<keyword evidence="3 10" id="KW-0285">Flavoprotein</keyword>
<organism evidence="11 12">
    <name type="scientific">Thermochromatium tepidum ATCC 43061</name>
    <dbReference type="NCBI Taxonomy" id="316276"/>
    <lineage>
        <taxon>Bacteria</taxon>
        <taxon>Pseudomonadati</taxon>
        <taxon>Pseudomonadota</taxon>
        <taxon>Gammaproteobacteria</taxon>
        <taxon>Chromatiales</taxon>
        <taxon>Chromatiaceae</taxon>
        <taxon>Thermochromatium</taxon>
    </lineage>
</organism>
<keyword evidence="6 10" id="KW-1278">Translocase</keyword>
<keyword evidence="10" id="KW-1003">Cell membrane</keyword>
<feature type="transmembrane region" description="Helical" evidence="10">
    <location>
        <begin position="320"/>
        <end position="338"/>
    </location>
</feature>
<dbReference type="GO" id="GO:0005886">
    <property type="term" value="C:plasma membrane"/>
    <property type="evidence" value="ECO:0007669"/>
    <property type="project" value="UniProtKB-SubCell"/>
</dbReference>
<keyword evidence="1 10" id="KW-0813">Transport</keyword>
<comment type="subcellular location">
    <subcellularLocation>
        <location evidence="10">Cell inner membrane</location>
        <topology evidence="10">Multi-pass membrane protein</topology>
    </subcellularLocation>
</comment>
<evidence type="ECO:0000256" key="5">
    <source>
        <dbReference type="ARBA" id="ARBA00022692"/>
    </source>
</evidence>
<dbReference type="InterPro" id="IPR011303">
    <property type="entry name" value="RnfD_bac"/>
</dbReference>
<evidence type="ECO:0000313" key="12">
    <source>
        <dbReference type="Proteomes" id="UP000426424"/>
    </source>
</evidence>
<dbReference type="NCBIfam" id="TIGR01946">
    <property type="entry name" value="rnfD"/>
    <property type="match status" value="1"/>
</dbReference>
<proteinExistence type="inferred from homology"/>
<feature type="transmembrane region" description="Helical" evidence="10">
    <location>
        <begin position="100"/>
        <end position="118"/>
    </location>
</feature>
<dbReference type="RefSeq" id="WP_153975393.1">
    <property type="nucleotide sequence ID" value="NZ_CP039268.1"/>
</dbReference>
<dbReference type="KEGG" id="ttp:E6P07_09560"/>
<evidence type="ECO:0000256" key="3">
    <source>
        <dbReference type="ARBA" id="ARBA00022630"/>
    </source>
</evidence>
<accession>A0A6I6EE03</accession>
<dbReference type="HAMAP" id="MF_00462">
    <property type="entry name" value="RsxD_RnfD"/>
    <property type="match status" value="1"/>
</dbReference>
<keyword evidence="10" id="KW-0997">Cell inner membrane</keyword>
<dbReference type="PANTHER" id="PTHR30578:SF0">
    <property type="entry name" value="ION-TRANSLOCATING OXIDOREDUCTASE COMPLEX SUBUNIT D"/>
    <property type="match status" value="1"/>
</dbReference>